<dbReference type="Proteomes" id="UP001642464">
    <property type="component" value="Unassembled WGS sequence"/>
</dbReference>
<feature type="region of interest" description="Disordered" evidence="5">
    <location>
        <begin position="594"/>
        <end position="618"/>
    </location>
</feature>
<organism evidence="6 7">
    <name type="scientific">Durusdinium trenchii</name>
    <dbReference type="NCBI Taxonomy" id="1381693"/>
    <lineage>
        <taxon>Eukaryota</taxon>
        <taxon>Sar</taxon>
        <taxon>Alveolata</taxon>
        <taxon>Dinophyceae</taxon>
        <taxon>Suessiales</taxon>
        <taxon>Symbiodiniaceae</taxon>
        <taxon>Durusdinium</taxon>
    </lineage>
</organism>
<protein>
    <submittedName>
        <fullName evidence="6">Kinesin light chain 4 (KLC 4) (Kinesin-like protein 8)</fullName>
    </submittedName>
</protein>
<evidence type="ECO:0000256" key="1">
    <source>
        <dbReference type="ARBA" id="ARBA00004496"/>
    </source>
</evidence>
<evidence type="ECO:0000256" key="2">
    <source>
        <dbReference type="ARBA" id="ARBA00022490"/>
    </source>
</evidence>
<evidence type="ECO:0000256" key="3">
    <source>
        <dbReference type="ARBA" id="ARBA00022737"/>
    </source>
</evidence>
<comment type="caution">
    <text evidence="6">The sequence shown here is derived from an EMBL/GenBank/DDBJ whole genome shotgun (WGS) entry which is preliminary data.</text>
</comment>
<comment type="subcellular location">
    <subcellularLocation>
        <location evidence="1">Cytoplasm</location>
    </subcellularLocation>
</comment>
<dbReference type="Pfam" id="PF13424">
    <property type="entry name" value="TPR_12"/>
    <property type="match status" value="2"/>
</dbReference>
<evidence type="ECO:0000313" key="6">
    <source>
        <dbReference type="EMBL" id="CAK8990623.1"/>
    </source>
</evidence>
<dbReference type="EMBL" id="CAXAMM010001124">
    <property type="protein sequence ID" value="CAK8990623.1"/>
    <property type="molecule type" value="Genomic_DNA"/>
</dbReference>
<keyword evidence="4" id="KW-0802">TPR repeat</keyword>
<evidence type="ECO:0000313" key="7">
    <source>
        <dbReference type="Proteomes" id="UP001642464"/>
    </source>
</evidence>
<evidence type="ECO:0000256" key="4">
    <source>
        <dbReference type="ARBA" id="ARBA00022803"/>
    </source>
</evidence>
<dbReference type="PANTHER" id="PTHR45783:SF3">
    <property type="entry name" value="KINESIN LIGHT CHAIN"/>
    <property type="match status" value="1"/>
</dbReference>
<proteinExistence type="predicted"/>
<keyword evidence="3" id="KW-0677">Repeat</keyword>
<dbReference type="SUPFAM" id="SSF48452">
    <property type="entry name" value="TPR-like"/>
    <property type="match status" value="2"/>
</dbReference>
<evidence type="ECO:0000256" key="5">
    <source>
        <dbReference type="SAM" id="MobiDB-lite"/>
    </source>
</evidence>
<keyword evidence="7" id="KW-1185">Reference proteome</keyword>
<dbReference type="InterPro" id="IPR002151">
    <property type="entry name" value="Kinesin_light"/>
</dbReference>
<name>A0ABP0HLF7_9DINO</name>
<gene>
    <name evidence="6" type="ORF">SCF082_LOCUS2323</name>
</gene>
<accession>A0ABP0HLF7</accession>
<reference evidence="6 7" key="1">
    <citation type="submission" date="2024-02" db="EMBL/GenBank/DDBJ databases">
        <authorList>
            <person name="Chen Y."/>
            <person name="Shah S."/>
            <person name="Dougan E. K."/>
            <person name="Thang M."/>
            <person name="Chan C."/>
        </authorList>
    </citation>
    <scope>NUCLEOTIDE SEQUENCE [LARGE SCALE GENOMIC DNA]</scope>
</reference>
<dbReference type="InterPro" id="IPR011990">
    <property type="entry name" value="TPR-like_helical_dom_sf"/>
</dbReference>
<dbReference type="PANTHER" id="PTHR45783">
    <property type="entry name" value="KINESIN LIGHT CHAIN"/>
    <property type="match status" value="1"/>
</dbReference>
<feature type="non-terminal residue" evidence="6">
    <location>
        <position position="856"/>
    </location>
</feature>
<keyword evidence="2" id="KW-0963">Cytoplasm</keyword>
<dbReference type="Gene3D" id="1.25.40.10">
    <property type="entry name" value="Tetratricopeptide repeat domain"/>
    <property type="match status" value="1"/>
</dbReference>
<sequence>MANALTARGDCAKAEPLCRRVLANYETATLREVHKLMETMYYAGNLAEAETLCRRAVIGRERVLGEMHAETLESVNDLGLVLRRQGKLKEAELFSRRGLEGRERLLGRMHPDTLGSVNNLALVLNYQGKRDEAEGLYRRALAGFEAQLGAHHPDTLTSVHNLAVLLYQQGKLQDAEGLYRRALAGKDAQLGAGHPDTLNSVFSLALLLEAKGGHAEARRAVAPSRGAEVNGPGVFFDRAMASSSSVQSEIPSKAAPAVVNLQLFKDRMLMVLELVLCLKCAFVANKNKRLAEADELSGWLIDEVLTNALSYVNIKSDRSLVRSPSSGYHFSLFMIDWNSDFSQLPIGLTSVQVWVESPDQALQFAQLAAIHAHWTAKTEATTEEDTGRRKYRTTTCGRSCAGQQRGSIDYSSRAIAHAELLDWGFFGSIEEDAGSASAQTSTVRINEVEEDQGKILSWEGCGTPEGTTDRWVSRILDLPVFDVAFAQAVKRSPLGNLAFVSAMEVANGLEFVDRTLHFARTLDESIATVFEGRELMLEQFWTLASSVEKAYFESTAVQLGFGLCESAVVARPEDPTASLRKRAAIAALTLKPVSHPKRSKKGPEEASSSTTPLLDREKSEKRRWAARLEEIGLRAGVHAKLFHEFQLGPDLSPAEKIQVLKYGLFLNARERTFSASYLSSCREDHRFLALQATVMADRAKTLKEAIPFPLRVVSLLEEAVLDDKRPTAARVFIWWILCMIFASLRFDDAIHVRPLELEMKEEGLFGVSWQTKVERKRVGTRFVVPNIGFSCSTWLEVGWALFKTLPNLDRDFWIPELNTQASFQTVPPTFARTLQWMKFLSRKAVDEAHQLEKTEQ</sequence>